<feature type="transmembrane region" description="Helical" evidence="2">
    <location>
        <begin position="51"/>
        <end position="70"/>
    </location>
</feature>
<keyword evidence="2" id="KW-0812">Transmembrane</keyword>
<comment type="caution">
    <text evidence="3">The sequence shown here is derived from an EMBL/GenBank/DDBJ whole genome shotgun (WGS) entry which is preliminary data.</text>
</comment>
<keyword evidence="4" id="KW-1185">Reference proteome</keyword>
<evidence type="ECO:0000256" key="2">
    <source>
        <dbReference type="SAM" id="Phobius"/>
    </source>
</evidence>
<evidence type="ECO:0000256" key="1">
    <source>
        <dbReference type="SAM" id="MobiDB-lite"/>
    </source>
</evidence>
<evidence type="ECO:0000313" key="4">
    <source>
        <dbReference type="Proteomes" id="UP000675781"/>
    </source>
</evidence>
<dbReference type="Proteomes" id="UP000675781">
    <property type="component" value="Unassembled WGS sequence"/>
</dbReference>
<proteinExistence type="predicted"/>
<dbReference type="EMBL" id="JAGSOG010000262">
    <property type="protein sequence ID" value="MBR7838150.1"/>
    <property type="molecule type" value="Genomic_DNA"/>
</dbReference>
<organism evidence="3 4">
    <name type="scientific">Actinospica durhamensis</name>
    <dbReference type="NCBI Taxonomy" id="1508375"/>
    <lineage>
        <taxon>Bacteria</taxon>
        <taxon>Bacillati</taxon>
        <taxon>Actinomycetota</taxon>
        <taxon>Actinomycetes</taxon>
        <taxon>Catenulisporales</taxon>
        <taxon>Actinospicaceae</taxon>
        <taxon>Actinospica</taxon>
    </lineage>
</organism>
<dbReference type="RefSeq" id="WP_212532611.1">
    <property type="nucleotide sequence ID" value="NZ_JAGSOG010000262.1"/>
</dbReference>
<keyword evidence="2" id="KW-1133">Transmembrane helix</keyword>
<evidence type="ECO:0000313" key="3">
    <source>
        <dbReference type="EMBL" id="MBR7838150.1"/>
    </source>
</evidence>
<dbReference type="AlphaFoldDB" id="A0A941EUW4"/>
<gene>
    <name evidence="3" type="ORF">KDL01_33065</name>
</gene>
<keyword evidence="2" id="KW-0472">Membrane</keyword>
<protein>
    <submittedName>
        <fullName evidence="3">Uncharacterized protein</fullName>
    </submittedName>
</protein>
<sequence length="181" mass="18974">MSDLDEQQAVEVRGSLVRLAESVRTASMIEGPQRIRTRGTKRIRRHRAGRAVLGTAALAAVVLLGTQFAVGGAERGHAPAEAGTAFAGASTGAGRSPSPGVTTTEASHRLPFDMGNMGAMYMQMTLRRYGYTHLAIRSVTSPDVAAGMVIDVVDDRNHSVAGQLVLVDTPLTIVVSTGPAH</sequence>
<name>A0A941EUW4_9ACTN</name>
<accession>A0A941EUW4</accession>
<feature type="region of interest" description="Disordered" evidence="1">
    <location>
        <begin position="87"/>
        <end position="108"/>
    </location>
</feature>
<reference evidence="3" key="1">
    <citation type="submission" date="2021-04" db="EMBL/GenBank/DDBJ databases">
        <title>Genome based classification of Actinospica acidithermotolerans sp. nov., an actinobacterium isolated from an Indonesian hot spring.</title>
        <authorList>
            <person name="Kusuma A.B."/>
            <person name="Putra K.E."/>
            <person name="Nafisah S."/>
            <person name="Loh J."/>
            <person name="Nouioui I."/>
            <person name="Goodfellow M."/>
        </authorList>
    </citation>
    <scope>NUCLEOTIDE SEQUENCE</scope>
    <source>
        <strain evidence="3">CSCA 57</strain>
    </source>
</reference>